<dbReference type="InterPro" id="IPR016032">
    <property type="entry name" value="Sig_transdc_resp-reg_C-effctor"/>
</dbReference>
<keyword evidence="5 7" id="KW-0238">DNA-binding</keyword>
<keyword evidence="4" id="KW-0805">Transcription regulation</keyword>
<evidence type="ECO:0000256" key="7">
    <source>
        <dbReference type="PROSITE-ProRule" id="PRU01091"/>
    </source>
</evidence>
<dbReference type="InterPro" id="IPR036388">
    <property type="entry name" value="WH-like_DNA-bd_sf"/>
</dbReference>
<dbReference type="SMART" id="SM00862">
    <property type="entry name" value="Trans_reg_C"/>
    <property type="match status" value="1"/>
</dbReference>
<keyword evidence="6" id="KW-0804">Transcription</keyword>
<comment type="subcellular location">
    <subcellularLocation>
        <location evidence="1">Cytoplasm</location>
    </subcellularLocation>
</comment>
<reference evidence="9 10" key="1">
    <citation type="submission" date="2019-07" db="EMBL/GenBank/DDBJ databases">
        <authorList>
            <person name="Kim J."/>
        </authorList>
    </citation>
    <scope>NUCLEOTIDE SEQUENCE [LARGE SCALE GENOMIC DNA]</scope>
    <source>
        <strain evidence="9 10">JC52</strain>
    </source>
</reference>
<dbReference type="Pfam" id="PF00486">
    <property type="entry name" value="Trans_reg_C"/>
    <property type="match status" value="1"/>
</dbReference>
<dbReference type="GO" id="GO:0006355">
    <property type="term" value="P:regulation of DNA-templated transcription"/>
    <property type="evidence" value="ECO:0007669"/>
    <property type="project" value="InterPro"/>
</dbReference>
<evidence type="ECO:0000256" key="1">
    <source>
        <dbReference type="ARBA" id="ARBA00004496"/>
    </source>
</evidence>
<keyword evidence="2" id="KW-0597">Phosphoprotein</keyword>
<dbReference type="InterPro" id="IPR001867">
    <property type="entry name" value="OmpR/PhoB-type_DNA-bd"/>
</dbReference>
<keyword evidence="10" id="KW-1185">Reference proteome</keyword>
<dbReference type="Proteomes" id="UP000317036">
    <property type="component" value="Unassembled WGS sequence"/>
</dbReference>
<organism evidence="9 10">
    <name type="scientific">Paenibacillus cremeus</name>
    <dbReference type="NCBI Taxonomy" id="2163881"/>
    <lineage>
        <taxon>Bacteria</taxon>
        <taxon>Bacillati</taxon>
        <taxon>Bacillota</taxon>
        <taxon>Bacilli</taxon>
        <taxon>Bacillales</taxon>
        <taxon>Paenibacillaceae</taxon>
        <taxon>Paenibacillus</taxon>
    </lineage>
</organism>
<evidence type="ECO:0000259" key="8">
    <source>
        <dbReference type="PROSITE" id="PS51755"/>
    </source>
</evidence>
<feature type="DNA-binding region" description="OmpR/PhoB-type" evidence="7">
    <location>
        <begin position="174"/>
        <end position="273"/>
    </location>
</feature>
<dbReference type="GO" id="GO:0000156">
    <property type="term" value="F:phosphorelay response regulator activity"/>
    <property type="evidence" value="ECO:0007669"/>
    <property type="project" value="TreeGrafter"/>
</dbReference>
<dbReference type="PROSITE" id="PS51755">
    <property type="entry name" value="OMPR_PHOB"/>
    <property type="match status" value="1"/>
</dbReference>
<dbReference type="CDD" id="cd00383">
    <property type="entry name" value="trans_reg_C"/>
    <property type="match status" value="1"/>
</dbReference>
<dbReference type="PANTHER" id="PTHR48111:SF40">
    <property type="entry name" value="PHOSPHATE REGULON TRANSCRIPTIONAL REGULATORY PROTEIN PHOB"/>
    <property type="match status" value="1"/>
</dbReference>
<evidence type="ECO:0000313" key="9">
    <source>
        <dbReference type="EMBL" id="TVY10531.1"/>
    </source>
</evidence>
<name>A0A559KEI0_9BACL</name>
<evidence type="ECO:0000256" key="4">
    <source>
        <dbReference type="ARBA" id="ARBA00023015"/>
    </source>
</evidence>
<gene>
    <name evidence="9" type="ORF">FPZ49_07285</name>
</gene>
<sequence>MAPRDRGGNRLCLGGRAHSVQRSVPGMQNEQGVNAMQEPVIPFGATCTTTRRIVIVSPIPSLLHELVRELTTECYDVMVFHHLDENAVARLSMDLLIVDMTMEQQMPLAELDALALAVDAPAYHLVRPGSRRAADARTILWRPAYPGDVKQRIQSVLQNQQPSSISVVDTGAGEHQLVYKDLTVDTKRMTVSRGRTRIDLTKTEFDLLHALIAADGAVLSRQQLMDQIWGEHYFGGSNTLDVHMKSLRQKLKDNPKAPSYIATVRGVGYRLADG</sequence>
<comment type="caution">
    <text evidence="9">The sequence shown here is derived from an EMBL/GenBank/DDBJ whole genome shotgun (WGS) entry which is preliminary data.</text>
</comment>
<evidence type="ECO:0000256" key="2">
    <source>
        <dbReference type="ARBA" id="ARBA00022553"/>
    </source>
</evidence>
<dbReference type="GO" id="GO:0005829">
    <property type="term" value="C:cytosol"/>
    <property type="evidence" value="ECO:0007669"/>
    <property type="project" value="TreeGrafter"/>
</dbReference>
<accession>A0A559KEI0</accession>
<evidence type="ECO:0000256" key="6">
    <source>
        <dbReference type="ARBA" id="ARBA00023163"/>
    </source>
</evidence>
<dbReference type="Gene3D" id="1.10.10.10">
    <property type="entry name" value="Winged helix-like DNA-binding domain superfamily/Winged helix DNA-binding domain"/>
    <property type="match status" value="1"/>
</dbReference>
<dbReference type="EMBL" id="VNJI01000007">
    <property type="protein sequence ID" value="TVY10531.1"/>
    <property type="molecule type" value="Genomic_DNA"/>
</dbReference>
<evidence type="ECO:0000313" key="10">
    <source>
        <dbReference type="Proteomes" id="UP000317036"/>
    </source>
</evidence>
<dbReference type="OrthoDB" id="2652196at2"/>
<protein>
    <submittedName>
        <fullName evidence="9">Winged-helix domain-containing protein</fullName>
    </submittedName>
</protein>
<dbReference type="FunFam" id="1.10.10.10:FF:000018">
    <property type="entry name" value="DNA-binding response regulator ResD"/>
    <property type="match status" value="1"/>
</dbReference>
<evidence type="ECO:0000256" key="5">
    <source>
        <dbReference type="ARBA" id="ARBA00023125"/>
    </source>
</evidence>
<dbReference type="SUPFAM" id="SSF46894">
    <property type="entry name" value="C-terminal effector domain of the bipartite response regulators"/>
    <property type="match status" value="1"/>
</dbReference>
<dbReference type="GO" id="GO:0032993">
    <property type="term" value="C:protein-DNA complex"/>
    <property type="evidence" value="ECO:0007669"/>
    <property type="project" value="TreeGrafter"/>
</dbReference>
<keyword evidence="3" id="KW-0902">Two-component regulatory system</keyword>
<evidence type="ECO:0000256" key="3">
    <source>
        <dbReference type="ARBA" id="ARBA00023012"/>
    </source>
</evidence>
<dbReference type="GO" id="GO:0000976">
    <property type="term" value="F:transcription cis-regulatory region binding"/>
    <property type="evidence" value="ECO:0007669"/>
    <property type="project" value="TreeGrafter"/>
</dbReference>
<dbReference type="InterPro" id="IPR039420">
    <property type="entry name" value="WalR-like"/>
</dbReference>
<feature type="domain" description="OmpR/PhoB-type" evidence="8">
    <location>
        <begin position="174"/>
        <end position="273"/>
    </location>
</feature>
<proteinExistence type="predicted"/>
<dbReference type="PANTHER" id="PTHR48111">
    <property type="entry name" value="REGULATOR OF RPOS"/>
    <property type="match status" value="1"/>
</dbReference>
<dbReference type="AlphaFoldDB" id="A0A559KEI0"/>